<dbReference type="AlphaFoldDB" id="G2ZXI2"/>
<sequence length="177" mass="18456">MDRVRQPGQGALPGHSGDAGKRRSPSHHRSGILDGGATMKLSVLGVLALVISTVCAANQDLPPEEAAAPGAFLIPVSGRDWINECTGLRDRADGAHRAVACLAMTQGGLDVARAMAREGKCKKAIENLAPSRIHKELSDMARKVPGAWMTDLLPEAILSSAQPACAAIPSGRRGPPM</sequence>
<reference evidence="2" key="1">
    <citation type="journal article" date="2011" name="PLoS ONE">
        <title>Ralstonia syzygii, the Blood Disease Bacterium and some Asian R. solanacearum strains form a single genomic species despite divergent lifestyles.</title>
        <authorList>
            <person name="Remenant B."/>
            <person name="de Cambiaire J.C."/>
            <person name="Cellier G."/>
            <person name="Jacobs J.M."/>
            <person name="Mangenot S."/>
            <person name="Barbe V."/>
            <person name="Lajus A."/>
            <person name="Vallenet D."/>
            <person name="Medigue C."/>
            <person name="Fegan M."/>
            <person name="Allen C."/>
            <person name="Prior P."/>
        </authorList>
    </citation>
    <scope>NUCLEOTIDE SEQUENCE</scope>
    <source>
        <strain evidence="2">R229</strain>
    </source>
</reference>
<evidence type="ECO:0000313" key="2">
    <source>
        <dbReference type="EMBL" id="CCA83761.1"/>
    </source>
</evidence>
<name>G2ZXI2_9RALS</name>
<protein>
    <submittedName>
        <fullName evidence="2">Uncharacterized protein</fullName>
    </submittedName>
</protein>
<feature type="region of interest" description="Disordered" evidence="1">
    <location>
        <begin position="1"/>
        <end position="33"/>
    </location>
</feature>
<dbReference type="EMBL" id="FR854083">
    <property type="protein sequence ID" value="CCA83761.1"/>
    <property type="molecule type" value="Genomic_DNA"/>
</dbReference>
<evidence type="ECO:0000256" key="1">
    <source>
        <dbReference type="SAM" id="MobiDB-lite"/>
    </source>
</evidence>
<organism evidence="2">
    <name type="scientific">blood disease bacterium R229</name>
    <dbReference type="NCBI Taxonomy" id="741978"/>
    <lineage>
        <taxon>Bacteria</taxon>
        <taxon>Pseudomonadati</taxon>
        <taxon>Pseudomonadota</taxon>
        <taxon>Betaproteobacteria</taxon>
        <taxon>Burkholderiales</taxon>
        <taxon>Burkholderiaceae</taxon>
        <taxon>Ralstonia</taxon>
        <taxon>Ralstonia solanacearum species complex</taxon>
    </lineage>
</organism>
<accession>G2ZXI2</accession>
<gene>
    <name evidence="2" type="ORF">BDB_mp70215</name>
</gene>
<proteinExistence type="predicted"/>
<reference evidence="2" key="2">
    <citation type="submission" date="2011-04" db="EMBL/GenBank/DDBJ databases">
        <authorList>
            <person name="Genoscope - CEA"/>
        </authorList>
    </citation>
    <scope>NUCLEOTIDE SEQUENCE</scope>
    <source>
        <strain evidence="2">R229</strain>
    </source>
</reference>